<organism evidence="2 3">
    <name type="scientific">Caerostris darwini</name>
    <dbReference type="NCBI Taxonomy" id="1538125"/>
    <lineage>
        <taxon>Eukaryota</taxon>
        <taxon>Metazoa</taxon>
        <taxon>Ecdysozoa</taxon>
        <taxon>Arthropoda</taxon>
        <taxon>Chelicerata</taxon>
        <taxon>Arachnida</taxon>
        <taxon>Araneae</taxon>
        <taxon>Araneomorphae</taxon>
        <taxon>Entelegynae</taxon>
        <taxon>Araneoidea</taxon>
        <taxon>Araneidae</taxon>
        <taxon>Caerostris</taxon>
    </lineage>
</organism>
<dbReference type="EMBL" id="BPLQ01009685">
    <property type="protein sequence ID" value="GIY46008.1"/>
    <property type="molecule type" value="Genomic_DNA"/>
</dbReference>
<keyword evidence="3" id="KW-1185">Reference proteome</keyword>
<evidence type="ECO:0000313" key="2">
    <source>
        <dbReference type="EMBL" id="GIY46008.1"/>
    </source>
</evidence>
<comment type="caution">
    <text evidence="2">The sequence shown here is derived from an EMBL/GenBank/DDBJ whole genome shotgun (WGS) entry which is preliminary data.</text>
</comment>
<gene>
    <name evidence="2" type="ORF">CDAR_540021</name>
</gene>
<sequence>MKKNLISIFAKNVAQKVEAGTHSCQGLERSDLTKISMPLKKKGPCLSLQESEGRLSSPELEGMTQDSRSKAEVLSSPALEDVLLLHQGLEDQKTTNQATMKPSKP</sequence>
<feature type="region of interest" description="Disordered" evidence="1">
    <location>
        <begin position="43"/>
        <end position="74"/>
    </location>
</feature>
<evidence type="ECO:0000313" key="3">
    <source>
        <dbReference type="Proteomes" id="UP001054837"/>
    </source>
</evidence>
<proteinExistence type="predicted"/>
<dbReference type="Proteomes" id="UP001054837">
    <property type="component" value="Unassembled WGS sequence"/>
</dbReference>
<dbReference type="AlphaFoldDB" id="A0AAV4TPW3"/>
<protein>
    <submittedName>
        <fullName evidence="2">Uncharacterized protein</fullName>
    </submittedName>
</protein>
<accession>A0AAV4TPW3</accession>
<evidence type="ECO:0000256" key="1">
    <source>
        <dbReference type="SAM" id="MobiDB-lite"/>
    </source>
</evidence>
<name>A0AAV4TPW3_9ARAC</name>
<reference evidence="2 3" key="1">
    <citation type="submission" date="2021-06" db="EMBL/GenBank/DDBJ databases">
        <title>Caerostris darwini draft genome.</title>
        <authorList>
            <person name="Kono N."/>
            <person name="Arakawa K."/>
        </authorList>
    </citation>
    <scope>NUCLEOTIDE SEQUENCE [LARGE SCALE GENOMIC DNA]</scope>
</reference>